<dbReference type="GO" id="GO:0005886">
    <property type="term" value="C:plasma membrane"/>
    <property type="evidence" value="ECO:0007669"/>
    <property type="project" value="UniProtKB-SubCell"/>
</dbReference>
<keyword evidence="9 14" id="KW-0472">Membrane</keyword>
<evidence type="ECO:0000256" key="7">
    <source>
        <dbReference type="ARBA" id="ARBA00022692"/>
    </source>
</evidence>
<feature type="domain" description="Flagellar M-ring C-terminal" evidence="16">
    <location>
        <begin position="296"/>
        <end position="465"/>
    </location>
</feature>
<keyword evidence="6" id="KW-1003">Cell membrane</keyword>
<dbReference type="PRINTS" id="PR01009">
    <property type="entry name" value="FLGMRINGFLIF"/>
</dbReference>
<evidence type="ECO:0000256" key="14">
    <source>
        <dbReference type="SAM" id="Phobius"/>
    </source>
</evidence>
<evidence type="ECO:0000256" key="6">
    <source>
        <dbReference type="ARBA" id="ARBA00022475"/>
    </source>
</evidence>
<evidence type="ECO:0000313" key="18">
    <source>
        <dbReference type="Proteomes" id="UP000297475"/>
    </source>
</evidence>
<dbReference type="Proteomes" id="UP000297475">
    <property type="component" value="Unassembled WGS sequence"/>
</dbReference>
<keyword evidence="8 14" id="KW-1133">Transmembrane helix</keyword>
<dbReference type="GO" id="GO:0003774">
    <property type="term" value="F:cytoskeletal motor activity"/>
    <property type="evidence" value="ECO:0007669"/>
    <property type="project" value="InterPro"/>
</dbReference>
<comment type="function">
    <text evidence="1 12">The M ring may be actively involved in energy transduction.</text>
</comment>
<feature type="transmembrane region" description="Helical" evidence="14">
    <location>
        <begin position="482"/>
        <end position="504"/>
    </location>
</feature>
<evidence type="ECO:0000256" key="1">
    <source>
        <dbReference type="ARBA" id="ARBA00003820"/>
    </source>
</evidence>
<evidence type="ECO:0000256" key="13">
    <source>
        <dbReference type="SAM" id="MobiDB-lite"/>
    </source>
</evidence>
<dbReference type="Pfam" id="PF08345">
    <property type="entry name" value="YscJ_FliF_C"/>
    <property type="match status" value="1"/>
</dbReference>
<feature type="compositionally biased region" description="Acidic residues" evidence="13">
    <location>
        <begin position="363"/>
        <end position="372"/>
    </location>
</feature>
<evidence type="ECO:0000259" key="15">
    <source>
        <dbReference type="Pfam" id="PF01514"/>
    </source>
</evidence>
<evidence type="ECO:0000256" key="9">
    <source>
        <dbReference type="ARBA" id="ARBA00023136"/>
    </source>
</evidence>
<comment type="caution">
    <text evidence="17">The sequence shown here is derived from an EMBL/GenBank/DDBJ whole genome shotgun (WGS) entry which is preliminary data.</text>
</comment>
<dbReference type="PIRSF" id="PIRSF004862">
    <property type="entry name" value="FliF"/>
    <property type="match status" value="1"/>
</dbReference>
<evidence type="ECO:0000313" key="17">
    <source>
        <dbReference type="EMBL" id="TGG95979.1"/>
    </source>
</evidence>
<feature type="region of interest" description="Disordered" evidence="13">
    <location>
        <begin position="1"/>
        <end position="49"/>
    </location>
</feature>
<keyword evidence="17" id="KW-0969">Cilium</keyword>
<dbReference type="Gene3D" id="3.30.300.30">
    <property type="match status" value="1"/>
</dbReference>
<keyword evidence="17" id="KW-0966">Cell projection</keyword>
<keyword evidence="10 12" id="KW-0975">Bacterial flagellum</keyword>
<protein>
    <recommendedName>
        <fullName evidence="5 12">Flagellar M-ring protein</fullName>
    </recommendedName>
</protein>
<dbReference type="PANTHER" id="PTHR30046:SF0">
    <property type="entry name" value="FLAGELLAR M-RING PROTEIN"/>
    <property type="match status" value="1"/>
</dbReference>
<keyword evidence="17" id="KW-0282">Flagellum</keyword>
<dbReference type="InterPro" id="IPR043427">
    <property type="entry name" value="YscJ/FliF"/>
</dbReference>
<dbReference type="GO" id="GO:0009431">
    <property type="term" value="C:bacterial-type flagellum basal body, MS ring"/>
    <property type="evidence" value="ECO:0007669"/>
    <property type="project" value="InterPro"/>
</dbReference>
<evidence type="ECO:0000256" key="10">
    <source>
        <dbReference type="ARBA" id="ARBA00023143"/>
    </source>
</evidence>
<keyword evidence="7 14" id="KW-0812">Transmembrane</keyword>
<evidence type="ECO:0000256" key="3">
    <source>
        <dbReference type="ARBA" id="ARBA00004651"/>
    </source>
</evidence>
<dbReference type="InterPro" id="IPR006182">
    <property type="entry name" value="FliF_N_dom"/>
</dbReference>
<organism evidence="17 18">
    <name type="scientific">Natronospirillum operosum</name>
    <dbReference type="NCBI Taxonomy" id="2759953"/>
    <lineage>
        <taxon>Bacteria</taxon>
        <taxon>Pseudomonadati</taxon>
        <taxon>Pseudomonadota</taxon>
        <taxon>Gammaproteobacteria</taxon>
        <taxon>Oceanospirillales</taxon>
        <taxon>Natronospirillaceae</taxon>
        <taxon>Natronospirillum</taxon>
    </lineage>
</organism>
<feature type="region of interest" description="Disordered" evidence="13">
    <location>
        <begin position="344"/>
        <end position="394"/>
    </location>
</feature>
<sequence length="587" mass="64811">MENVPAAPSTGTSNAPATTSGQSQESSSRDAVANTSSVNERGGFNTEHKKPHPLIAGFQRLTMMRQLWLMVALAAAVALGFAAVLWTQGTNYRPLMSAHDSYEVRDVLDVLSEARVDFNIDPNSGLILVRDSQLHDARLAVARAGLSTDQTVGMELLDDAGGLGTSQFMETARYRRALEGELARTVMSMNQVRSARIHLAIPERSVFVRDVRQGSASVFVDLHGGTALERDQVKAIVNLVANSVPQMDSGQVSVIDQRGRLLSDLEMDASDQETDRQFQFARRVEDNLQRRIHGILERVIGNEGFQAQVSADVDFTRIEQAEELYNPDLIALRSEQLLDETTIGQADGGIPGALTNQPPGDAEAPEEVDEDGNPINPPPQTQRSESTRNYEVDRTLSYTQQQVGRLRRLTVAVAVDDMRQVNANGEVERVPWTEEELNRLRILVQDAVGFDAARGDSVNVINSAFMAPEEVIEEPPFWREPWFWEIMRYVLGGIFLLILIFGVVRPAVRNLMAQAEDEVDDDAALDALDIDEDAISDDKVTLSVSDEYLLPGPSESFDKQLEALRGLIAEDPGKVSVLMKKWIMSDD</sequence>
<dbReference type="OrthoDB" id="8554211at2"/>
<evidence type="ECO:0000256" key="11">
    <source>
        <dbReference type="ARBA" id="ARBA00025936"/>
    </source>
</evidence>
<dbReference type="InterPro" id="IPR013556">
    <property type="entry name" value="Flag_M-ring_C"/>
</dbReference>
<dbReference type="EMBL" id="SRMF01000001">
    <property type="protein sequence ID" value="TGG95979.1"/>
    <property type="molecule type" value="Genomic_DNA"/>
</dbReference>
<evidence type="ECO:0000256" key="8">
    <source>
        <dbReference type="ARBA" id="ARBA00022989"/>
    </source>
</evidence>
<dbReference type="GO" id="GO:0071973">
    <property type="term" value="P:bacterial-type flagellum-dependent cell motility"/>
    <property type="evidence" value="ECO:0007669"/>
    <property type="project" value="InterPro"/>
</dbReference>
<evidence type="ECO:0000256" key="5">
    <source>
        <dbReference type="ARBA" id="ARBA00017949"/>
    </source>
</evidence>
<name>A0A4Z0WBB2_9GAMM</name>
<comment type="similarity">
    <text evidence="4 12">Belongs to the FliF family.</text>
</comment>
<evidence type="ECO:0000256" key="4">
    <source>
        <dbReference type="ARBA" id="ARBA00007971"/>
    </source>
</evidence>
<evidence type="ECO:0000256" key="12">
    <source>
        <dbReference type="PIRNR" id="PIRNR004862"/>
    </source>
</evidence>
<comment type="subunit">
    <text evidence="11">The basal body constitutes a major portion of the flagellar organelle and consists of four rings (L,P,S, and M) mounted on a central rod. The M ring is integral to the inner membrane of the cell and may be connected to the flagellar rod via the S ring. The S (supramembrane ring) lies just distal to the M ring. The L and P rings lie in the outer membrane and the periplasmic space, respectively.</text>
</comment>
<keyword evidence="18" id="KW-1185">Reference proteome</keyword>
<feature type="compositionally biased region" description="Basic and acidic residues" evidence="13">
    <location>
        <begin position="385"/>
        <end position="394"/>
    </location>
</feature>
<feature type="compositionally biased region" description="Polar residues" evidence="13">
    <location>
        <begin position="9"/>
        <end position="26"/>
    </location>
</feature>
<evidence type="ECO:0000256" key="2">
    <source>
        <dbReference type="ARBA" id="ARBA00004117"/>
    </source>
</evidence>
<feature type="transmembrane region" description="Helical" evidence="14">
    <location>
        <begin position="67"/>
        <end position="86"/>
    </location>
</feature>
<comment type="subcellular location">
    <subcellularLocation>
        <location evidence="2 12">Bacterial flagellum basal body</location>
    </subcellularLocation>
    <subcellularLocation>
        <location evidence="3">Cell membrane</location>
        <topology evidence="3">Multi-pass membrane protein</topology>
    </subcellularLocation>
</comment>
<dbReference type="AlphaFoldDB" id="A0A4Z0WBB2"/>
<dbReference type="PANTHER" id="PTHR30046">
    <property type="entry name" value="FLAGELLAR M-RING PROTEIN"/>
    <property type="match status" value="1"/>
</dbReference>
<dbReference type="NCBIfam" id="TIGR00206">
    <property type="entry name" value="fliF"/>
    <property type="match status" value="1"/>
</dbReference>
<gene>
    <name evidence="17" type="primary">fliF</name>
    <name evidence="17" type="ORF">E4656_06165</name>
</gene>
<dbReference type="InterPro" id="IPR045851">
    <property type="entry name" value="AMP-bd_C_sf"/>
</dbReference>
<dbReference type="InterPro" id="IPR000067">
    <property type="entry name" value="FlgMring_FliF"/>
</dbReference>
<dbReference type="RefSeq" id="WP_135482080.1">
    <property type="nucleotide sequence ID" value="NZ_SRMF01000001.1"/>
</dbReference>
<dbReference type="Pfam" id="PF01514">
    <property type="entry name" value="YscJ_FliF"/>
    <property type="match status" value="1"/>
</dbReference>
<accession>A0A4Z0WBB2</accession>
<feature type="domain" description="Flagellar M-ring N-terminal" evidence="15">
    <location>
        <begin position="88"/>
        <end position="263"/>
    </location>
</feature>
<evidence type="ECO:0000259" key="16">
    <source>
        <dbReference type="Pfam" id="PF08345"/>
    </source>
</evidence>
<proteinExistence type="inferred from homology"/>
<reference evidence="17 18" key="1">
    <citation type="submission" date="2019-04" db="EMBL/GenBank/DDBJ databases">
        <title>Natronospirillum operosus gen. nov., sp. nov., a haloalkaliphilic satellite isolated from decaying biomass of laboratory culture of cyanobacterium Geitlerinema sp. and proposal of Natronospirillaceae fam. nov. and Saccharospirillaceae fam. nov.</title>
        <authorList>
            <person name="Kevbrin V."/>
            <person name="Boltyanskaya Y."/>
            <person name="Koziaeva V."/>
            <person name="Grouzdev D.S."/>
            <person name="Park M."/>
            <person name="Cho J."/>
        </authorList>
    </citation>
    <scope>NUCLEOTIDE SEQUENCE [LARGE SCALE GENOMIC DNA]</scope>
    <source>
        <strain evidence="17 18">G-116</strain>
    </source>
</reference>